<keyword evidence="1" id="KW-0812">Transmembrane</keyword>
<gene>
    <name evidence="2" type="ORF">C8D82_15110</name>
</gene>
<protein>
    <submittedName>
        <fullName evidence="2">Uncharacterized protein</fullName>
    </submittedName>
</protein>
<dbReference type="EMBL" id="QEKH01000051">
    <property type="protein sequence ID" value="PVY33334.1"/>
    <property type="molecule type" value="Genomic_DNA"/>
</dbReference>
<reference evidence="2 3" key="1">
    <citation type="submission" date="2018-04" db="EMBL/GenBank/DDBJ databases">
        <title>Genomic Encyclopedia of Type Strains, Phase IV (KMG-IV): sequencing the most valuable type-strain genomes for metagenomic binning, comparative biology and taxonomic classification.</title>
        <authorList>
            <person name="Goeker M."/>
        </authorList>
    </citation>
    <scope>NUCLEOTIDE SEQUENCE [LARGE SCALE GENOMIC DNA]</scope>
    <source>
        <strain evidence="2 3">DSM 14823</strain>
    </source>
</reference>
<organism evidence="2 3">
    <name type="scientific">Victivallis vadensis</name>
    <dbReference type="NCBI Taxonomy" id="172901"/>
    <lineage>
        <taxon>Bacteria</taxon>
        <taxon>Pseudomonadati</taxon>
        <taxon>Lentisphaerota</taxon>
        <taxon>Lentisphaeria</taxon>
        <taxon>Victivallales</taxon>
        <taxon>Victivallaceae</taxon>
        <taxon>Victivallis</taxon>
    </lineage>
</organism>
<proteinExistence type="predicted"/>
<sequence>MQRKIELPVWLFLVLIFLLFLNTAGHWWSNRRNAEWRNACAAAGISQFRRSLEKREYGLYCRKNQQEAILLETFSVPRDGHAHIILQNMDQEKFRFTLYQKNIAQTLQVENPLYTNEYKVVGVSFPKGSLMAVEVPAAPRGSKVSFPVPPEKRDRYEFYLTPLSEQ</sequence>
<keyword evidence="3" id="KW-1185">Reference proteome</keyword>
<keyword evidence="1" id="KW-0472">Membrane</keyword>
<feature type="transmembrane region" description="Helical" evidence="1">
    <location>
        <begin position="7"/>
        <end position="28"/>
    </location>
</feature>
<dbReference type="AlphaFoldDB" id="A0A2U1ACN1"/>
<evidence type="ECO:0000256" key="1">
    <source>
        <dbReference type="SAM" id="Phobius"/>
    </source>
</evidence>
<keyword evidence="1" id="KW-1133">Transmembrane helix</keyword>
<accession>A0A2U1ACN1</accession>
<name>A0A2U1ACN1_9BACT</name>
<comment type="caution">
    <text evidence="2">The sequence shown here is derived from an EMBL/GenBank/DDBJ whole genome shotgun (WGS) entry which is preliminary data.</text>
</comment>
<dbReference type="GeneID" id="78297196"/>
<evidence type="ECO:0000313" key="2">
    <source>
        <dbReference type="EMBL" id="PVY33334.1"/>
    </source>
</evidence>
<evidence type="ECO:0000313" key="3">
    <source>
        <dbReference type="Proteomes" id="UP000245959"/>
    </source>
</evidence>
<dbReference type="Proteomes" id="UP000245959">
    <property type="component" value="Unassembled WGS sequence"/>
</dbReference>
<dbReference type="RefSeq" id="WP_116885934.1">
    <property type="nucleotide sequence ID" value="NZ_QEKH01000051.1"/>
</dbReference>